<dbReference type="GO" id="GO:0009002">
    <property type="term" value="F:serine-type D-Ala-D-Ala carboxypeptidase activity"/>
    <property type="evidence" value="ECO:0007669"/>
    <property type="project" value="UniProtKB-EC"/>
</dbReference>
<comment type="catalytic activity">
    <reaction evidence="17">
        <text>[GlcNAc-(1-&gt;4)-Mur2Ac(oyl-L-Ala-gamma-D-Glu-L-Lys-D-Ala-D-Ala)](n)-di-trans,octa-cis-undecaprenyl diphosphate + beta-D-GlcNAc-(1-&gt;4)-Mur2Ac(oyl-L-Ala-gamma-D-Glu-L-Lys-D-Ala-D-Ala)-di-trans,octa-cis-undecaprenyl diphosphate = [GlcNAc-(1-&gt;4)-Mur2Ac(oyl-L-Ala-gamma-D-Glu-L-Lys-D-Ala-D-Ala)](n+1)-di-trans,octa-cis-undecaprenyl diphosphate + di-trans,octa-cis-undecaprenyl diphosphate + H(+)</text>
        <dbReference type="Rhea" id="RHEA:23708"/>
        <dbReference type="Rhea" id="RHEA-COMP:9602"/>
        <dbReference type="Rhea" id="RHEA-COMP:9603"/>
        <dbReference type="ChEBI" id="CHEBI:15378"/>
        <dbReference type="ChEBI" id="CHEBI:58405"/>
        <dbReference type="ChEBI" id="CHEBI:60033"/>
        <dbReference type="ChEBI" id="CHEBI:78435"/>
        <dbReference type="EC" id="2.4.99.28"/>
    </reaction>
</comment>
<dbReference type="InterPro" id="IPR001460">
    <property type="entry name" value="PCN-bd_Tpept"/>
</dbReference>
<comment type="caution">
    <text evidence="21">The sequence shown here is derived from an EMBL/GenBank/DDBJ whole genome shotgun (WGS) entry which is preliminary data.</text>
</comment>
<evidence type="ECO:0000259" key="18">
    <source>
        <dbReference type="Pfam" id="PF00905"/>
    </source>
</evidence>
<feature type="domain" description="Penicillin-binding protein transpeptidase" evidence="18">
    <location>
        <begin position="303"/>
        <end position="590"/>
    </location>
</feature>
<evidence type="ECO:0000256" key="10">
    <source>
        <dbReference type="ARBA" id="ARBA00022801"/>
    </source>
</evidence>
<dbReference type="PANTHER" id="PTHR32282">
    <property type="entry name" value="BINDING PROTEIN TRANSPEPTIDASE, PUTATIVE-RELATED"/>
    <property type="match status" value="1"/>
</dbReference>
<keyword evidence="15" id="KW-0961">Cell wall biogenesis/degradation</keyword>
<evidence type="ECO:0000256" key="16">
    <source>
        <dbReference type="ARBA" id="ARBA00034000"/>
    </source>
</evidence>
<evidence type="ECO:0000256" key="1">
    <source>
        <dbReference type="ARBA" id="ARBA00004236"/>
    </source>
</evidence>
<keyword evidence="7" id="KW-0645">Protease</keyword>
<dbReference type="AlphaFoldDB" id="A0A395M324"/>
<proteinExistence type="inferred from homology"/>
<organism evidence="21 22">
    <name type="scientific">Candidatus Thermochlorobacter aerophilus</name>
    <dbReference type="NCBI Taxonomy" id="1868324"/>
    <lineage>
        <taxon>Bacteria</taxon>
        <taxon>Pseudomonadati</taxon>
        <taxon>Chlorobiota</taxon>
        <taxon>Chlorobiia</taxon>
        <taxon>Chlorobiales</taxon>
        <taxon>Candidatus Thermochlorobacteriaceae</taxon>
        <taxon>Candidatus Thermochlorobacter</taxon>
    </lineage>
</organism>
<dbReference type="Gene3D" id="1.10.3810.10">
    <property type="entry name" value="Biosynthetic peptidoglycan transglycosylase-like"/>
    <property type="match status" value="1"/>
</dbReference>
<gene>
    <name evidence="21" type="primary">pbpC</name>
    <name evidence="21" type="ORF">D0433_02715</name>
</gene>
<keyword evidence="14" id="KW-0511">Multifunctional enzyme</keyword>
<keyword evidence="10" id="KW-0378">Hydrolase</keyword>
<dbReference type="GO" id="GO:0071555">
    <property type="term" value="P:cell wall organization"/>
    <property type="evidence" value="ECO:0007669"/>
    <property type="project" value="UniProtKB-KW"/>
</dbReference>
<keyword evidence="9" id="KW-0808">Transferase</keyword>
<dbReference type="InterPro" id="IPR011815">
    <property type="entry name" value="PBP_1c"/>
</dbReference>
<evidence type="ECO:0000256" key="5">
    <source>
        <dbReference type="ARBA" id="ARBA00022475"/>
    </source>
</evidence>
<comment type="subcellular location">
    <subcellularLocation>
        <location evidence="1">Cell membrane</location>
    </subcellularLocation>
</comment>
<dbReference type="SUPFAM" id="SSF53955">
    <property type="entry name" value="Lysozyme-like"/>
    <property type="match status" value="1"/>
</dbReference>
<keyword evidence="11" id="KW-0133">Cell shape</keyword>
<evidence type="ECO:0000256" key="9">
    <source>
        <dbReference type="ARBA" id="ARBA00022679"/>
    </source>
</evidence>
<evidence type="ECO:0000259" key="20">
    <source>
        <dbReference type="Pfam" id="PF06832"/>
    </source>
</evidence>
<dbReference type="GO" id="GO:0008360">
    <property type="term" value="P:regulation of cell shape"/>
    <property type="evidence" value="ECO:0007669"/>
    <property type="project" value="UniProtKB-KW"/>
</dbReference>
<dbReference type="Proteomes" id="UP000266389">
    <property type="component" value="Unassembled WGS sequence"/>
</dbReference>
<evidence type="ECO:0000256" key="15">
    <source>
        <dbReference type="ARBA" id="ARBA00023316"/>
    </source>
</evidence>
<dbReference type="PANTHER" id="PTHR32282:SF11">
    <property type="entry name" value="PENICILLIN-BINDING PROTEIN 1B"/>
    <property type="match status" value="1"/>
</dbReference>
<keyword evidence="6" id="KW-0121">Carboxypeptidase</keyword>
<dbReference type="InterPro" id="IPR001264">
    <property type="entry name" value="Glyco_trans_51"/>
</dbReference>
<evidence type="ECO:0000256" key="3">
    <source>
        <dbReference type="ARBA" id="ARBA00007090"/>
    </source>
</evidence>
<comment type="similarity">
    <text evidence="3">In the C-terminal section; belongs to the transpeptidase family.</text>
</comment>
<evidence type="ECO:0000256" key="17">
    <source>
        <dbReference type="ARBA" id="ARBA00049902"/>
    </source>
</evidence>
<accession>A0A395M324</accession>
<sequence length="802" mass="89547">MKRKLTWVGLALVLFPVLYVLCPISKAEIEQKASHSIRIYDRHGLLLREVLSDEAGTARRVSLKDLPQYVIQATIAIEDKNFYSHFGIDIGASLRAAWQNFKAARVVSGASTITQQTARLVLGIGRGAIQKIWATLFALRMELYLSKDEILTEYFNRAPYGNQTFGIAAAAERYFQKLPSQLTLAEAALLAGLPQSPSRYNPFHALAKAKKRQEEVLRRMHALGFISENELHDALAQPIDIAAAKRAFLAPHFVDAVLERVAQSGKARPAEIHTTLEWHLQEVCEKCLSEQLCRLRGHNVTNGAIVVMDNHTGDILAMVGSANYFNEEIDGAYNGALAARQPGSALKPFTYALALEKQMTPATILPDLPLSFPVEREEAQAGQETFFPQNFDKKFHGPVRLRQALACSYNVTAVKVLESVGVENLYTLLKSLGFTTLTKDQRHYGLGLTLGNSEVRLLEMVRAYTIFVRAGRFLPERMIAFTVSPHGDTTHIPIASPSEKRYISAEVAYLIADILSDNAARRPAFGANSVLRFPFATLCKTGTTKDYRDNWAFGVTEDFTVGVWVGNFDGTPMQNVSGVDGAGPVMRDVMMHLFKMYPDKVGFQKAKFDMPAGMKVLKICPLSGELAGEHCPSAIEEVFIADKRPKKTCTIHRMFKIDVRNGLLATEHTAREFVKEMLFENYPPEYQEWAISQHKPLPPKQFSMLDDSLHLARNEKLQITYPIDNMIFAIDHDLRSDYQAVVFAALAPATADTVKWILNGEQLGETIGPVHRWLWRLQSGTYRLEVVAGKECSAPVCFRVID</sequence>
<dbReference type="GO" id="GO:0008658">
    <property type="term" value="F:penicillin binding"/>
    <property type="evidence" value="ECO:0007669"/>
    <property type="project" value="InterPro"/>
</dbReference>
<dbReference type="NCBIfam" id="TIGR02073">
    <property type="entry name" value="PBP_1c"/>
    <property type="match status" value="1"/>
</dbReference>
<comment type="similarity">
    <text evidence="4">In the N-terminal section; belongs to the glycosyltransferase 51 family.</text>
</comment>
<evidence type="ECO:0000313" key="22">
    <source>
        <dbReference type="Proteomes" id="UP000266389"/>
    </source>
</evidence>
<name>A0A395M324_9BACT</name>
<evidence type="ECO:0000256" key="7">
    <source>
        <dbReference type="ARBA" id="ARBA00022670"/>
    </source>
</evidence>
<evidence type="ECO:0000256" key="11">
    <source>
        <dbReference type="ARBA" id="ARBA00022960"/>
    </source>
</evidence>
<evidence type="ECO:0000256" key="13">
    <source>
        <dbReference type="ARBA" id="ARBA00023136"/>
    </source>
</evidence>
<dbReference type="GO" id="GO:0008955">
    <property type="term" value="F:peptidoglycan glycosyltransferase activity"/>
    <property type="evidence" value="ECO:0007669"/>
    <property type="project" value="UniProtKB-EC"/>
</dbReference>
<dbReference type="GO" id="GO:0005886">
    <property type="term" value="C:plasma membrane"/>
    <property type="evidence" value="ECO:0007669"/>
    <property type="project" value="UniProtKB-SubCell"/>
</dbReference>
<evidence type="ECO:0000256" key="8">
    <source>
        <dbReference type="ARBA" id="ARBA00022676"/>
    </source>
</evidence>
<dbReference type="InterPro" id="IPR036950">
    <property type="entry name" value="PBP_transglycosylase"/>
</dbReference>
<comment type="catalytic activity">
    <reaction evidence="16">
        <text>Preferential cleavage: (Ac)2-L-Lys-D-Ala-|-D-Ala. Also transpeptidation of peptidyl-alanyl moieties that are N-acyl substituents of D-alanine.</text>
        <dbReference type="EC" id="3.4.16.4"/>
    </reaction>
</comment>
<reference evidence="21 22" key="1">
    <citation type="journal article" date="2011" name="ISME J.">
        <title>Community ecology of hot spring cyanobacterial mats: predominant populations and their functional potential.</title>
        <authorList>
            <person name="Klatt C.G."/>
            <person name="Wood J.M."/>
            <person name="Rusch D.B."/>
            <person name="Bateson M.M."/>
            <person name="Hamamura N."/>
            <person name="Heidelberg J.F."/>
            <person name="Grossman A.R."/>
            <person name="Bhaya D."/>
            <person name="Cohan F.M."/>
            <person name="Kuhl M."/>
            <person name="Bryant D.A."/>
            <person name="Ward D.M."/>
        </authorList>
    </citation>
    <scope>NUCLEOTIDE SEQUENCE [LARGE SCALE GENOMIC DNA]</scope>
    <source>
        <strain evidence="21">OS</strain>
    </source>
</reference>
<evidence type="ECO:0000259" key="19">
    <source>
        <dbReference type="Pfam" id="PF00912"/>
    </source>
</evidence>
<dbReference type="InterPro" id="IPR050396">
    <property type="entry name" value="Glycosyltr_51/Transpeptidase"/>
</dbReference>
<keyword evidence="12" id="KW-0573">Peptidoglycan synthesis</keyword>
<feature type="domain" description="Glycosyl transferase family 51" evidence="19">
    <location>
        <begin position="56"/>
        <end position="221"/>
    </location>
</feature>
<dbReference type="Pfam" id="PF00912">
    <property type="entry name" value="Transgly"/>
    <property type="match status" value="1"/>
</dbReference>
<evidence type="ECO:0000256" key="12">
    <source>
        <dbReference type="ARBA" id="ARBA00022984"/>
    </source>
</evidence>
<comment type="pathway">
    <text evidence="2">Cell wall biogenesis; peptidoglycan biosynthesis.</text>
</comment>
<dbReference type="InterPro" id="IPR023346">
    <property type="entry name" value="Lysozyme-like_dom_sf"/>
</dbReference>
<evidence type="ECO:0000256" key="6">
    <source>
        <dbReference type="ARBA" id="ARBA00022645"/>
    </source>
</evidence>
<dbReference type="InterPro" id="IPR009647">
    <property type="entry name" value="PBP_C"/>
</dbReference>
<dbReference type="GO" id="GO:0006508">
    <property type="term" value="P:proteolysis"/>
    <property type="evidence" value="ECO:0007669"/>
    <property type="project" value="UniProtKB-KW"/>
</dbReference>
<protein>
    <submittedName>
        <fullName evidence="21">Penicillin-binding protein 1C</fullName>
    </submittedName>
</protein>
<evidence type="ECO:0000256" key="2">
    <source>
        <dbReference type="ARBA" id="ARBA00004752"/>
    </source>
</evidence>
<keyword evidence="8" id="KW-0328">Glycosyltransferase</keyword>
<keyword evidence="13" id="KW-0472">Membrane</keyword>
<dbReference type="InterPro" id="IPR012338">
    <property type="entry name" value="Beta-lactam/transpept-like"/>
</dbReference>
<dbReference type="Pfam" id="PF00905">
    <property type="entry name" value="Transpeptidase"/>
    <property type="match status" value="1"/>
</dbReference>
<dbReference type="Gene3D" id="3.40.710.10">
    <property type="entry name" value="DD-peptidase/beta-lactamase superfamily"/>
    <property type="match status" value="1"/>
</dbReference>
<evidence type="ECO:0000256" key="4">
    <source>
        <dbReference type="ARBA" id="ARBA00007739"/>
    </source>
</evidence>
<feature type="domain" description="Penicillin-binding C-terminal" evidence="20">
    <location>
        <begin position="712"/>
        <end position="787"/>
    </location>
</feature>
<evidence type="ECO:0000313" key="21">
    <source>
        <dbReference type="EMBL" id="RFM25102.1"/>
    </source>
</evidence>
<dbReference type="GO" id="GO:0009252">
    <property type="term" value="P:peptidoglycan biosynthetic process"/>
    <property type="evidence" value="ECO:0007669"/>
    <property type="project" value="UniProtKB-KW"/>
</dbReference>
<dbReference type="GO" id="GO:0030288">
    <property type="term" value="C:outer membrane-bounded periplasmic space"/>
    <property type="evidence" value="ECO:0007669"/>
    <property type="project" value="TreeGrafter"/>
</dbReference>
<dbReference type="SUPFAM" id="SSF56601">
    <property type="entry name" value="beta-lactamase/transpeptidase-like"/>
    <property type="match status" value="1"/>
</dbReference>
<dbReference type="Pfam" id="PF06832">
    <property type="entry name" value="BiPBP_C"/>
    <property type="match status" value="1"/>
</dbReference>
<evidence type="ECO:0000256" key="14">
    <source>
        <dbReference type="ARBA" id="ARBA00023268"/>
    </source>
</evidence>
<keyword evidence="5" id="KW-1003">Cell membrane</keyword>
<dbReference type="EMBL" id="PHFL01000010">
    <property type="protein sequence ID" value="RFM25102.1"/>
    <property type="molecule type" value="Genomic_DNA"/>
</dbReference>